<evidence type="ECO:0000256" key="12">
    <source>
        <dbReference type="ARBA" id="ARBA00023136"/>
    </source>
</evidence>
<keyword evidence="5 13" id="KW-0349">Heme</keyword>
<evidence type="ECO:0000256" key="2">
    <source>
        <dbReference type="ARBA" id="ARBA00004370"/>
    </source>
</evidence>
<comment type="subcellular location">
    <subcellularLocation>
        <location evidence="2">Membrane</location>
    </subcellularLocation>
</comment>
<gene>
    <name evidence="15" type="ORF">DFH08DRAFT_737080</name>
</gene>
<evidence type="ECO:0000256" key="13">
    <source>
        <dbReference type="PIRSR" id="PIRSR602403-1"/>
    </source>
</evidence>
<keyword evidence="9" id="KW-0560">Oxidoreductase</keyword>
<dbReference type="InterPro" id="IPR050121">
    <property type="entry name" value="Cytochrome_P450_monoxygenase"/>
</dbReference>
<comment type="cofactor">
    <cofactor evidence="1 13">
        <name>heme</name>
        <dbReference type="ChEBI" id="CHEBI:30413"/>
    </cofactor>
</comment>
<evidence type="ECO:0000256" key="14">
    <source>
        <dbReference type="SAM" id="Phobius"/>
    </source>
</evidence>
<evidence type="ECO:0000256" key="5">
    <source>
        <dbReference type="ARBA" id="ARBA00022617"/>
    </source>
</evidence>
<dbReference type="GO" id="GO:0016705">
    <property type="term" value="F:oxidoreductase activity, acting on paired donors, with incorporation or reduction of molecular oxygen"/>
    <property type="evidence" value="ECO:0007669"/>
    <property type="project" value="InterPro"/>
</dbReference>
<keyword evidence="8 14" id="KW-1133">Transmembrane helix</keyword>
<comment type="caution">
    <text evidence="15">The sequence shown here is derived from an EMBL/GenBank/DDBJ whole genome shotgun (WGS) entry which is preliminary data.</text>
</comment>
<organism evidence="15 16">
    <name type="scientific">Mycena albidolilacea</name>
    <dbReference type="NCBI Taxonomy" id="1033008"/>
    <lineage>
        <taxon>Eukaryota</taxon>
        <taxon>Fungi</taxon>
        <taxon>Dikarya</taxon>
        <taxon>Basidiomycota</taxon>
        <taxon>Agaricomycotina</taxon>
        <taxon>Agaricomycetes</taxon>
        <taxon>Agaricomycetidae</taxon>
        <taxon>Agaricales</taxon>
        <taxon>Marasmiineae</taxon>
        <taxon>Mycenaceae</taxon>
        <taxon>Mycena</taxon>
    </lineage>
</organism>
<sequence length="532" mass="58340">MPTSFNFFGSAMSEARYAILIAGLITLFVIYRSVRRSSAIRQIKCPPSPSWLFGNMQQLLLPPYGRYEFDWQKTYGPIYRVKGCFGQDRLMISDPVALQYILNSPQFKIGPGLLNLAVVVYGKGSMICVDNEQDHKRIRTALNIGFTAGAIRNYIPIFEKAAQMISEQLEDSSSVPTNVSPILSHATLGTMSGAALGYSLDDLGEEFISNNIQIMGLAGARSPMSLLADAISSRMPTFLARAVIHLPTPTFKAVRRAQHLADELGSRVIREKKTAVRQGLEVDTNIYGRLLQPRHESTTTKHTITESEIVAQTAIIMVAGQDTTANTTCFALLELARAPDFQEKLRAEIHATMGSVRTSGAAYDSMPLLNALIKETLRLYPAEAITERVAVEDALIPLSDGITTSKGKLISHLPVRKGQIVNLGIASYQRLESRWGDDAHEFKPSRWLDGEAVKGEAVGPYANLLSFLGGPRTCLGWRFAVLEMQVFLCELVSKFSFALPAEGAPRTSFAGTLQPTMPNGQKGALVLVERVI</sequence>
<keyword evidence="11" id="KW-0503">Monooxygenase</keyword>
<evidence type="ECO:0000313" key="15">
    <source>
        <dbReference type="EMBL" id="KAJ7355277.1"/>
    </source>
</evidence>
<dbReference type="PANTHER" id="PTHR24305">
    <property type="entry name" value="CYTOCHROME P450"/>
    <property type="match status" value="1"/>
</dbReference>
<dbReference type="PRINTS" id="PR00385">
    <property type="entry name" value="P450"/>
</dbReference>
<dbReference type="SUPFAM" id="SSF48264">
    <property type="entry name" value="Cytochrome P450"/>
    <property type="match status" value="1"/>
</dbReference>
<evidence type="ECO:0000256" key="10">
    <source>
        <dbReference type="ARBA" id="ARBA00023004"/>
    </source>
</evidence>
<dbReference type="Pfam" id="PF00067">
    <property type="entry name" value="p450"/>
    <property type="match status" value="1"/>
</dbReference>
<comment type="similarity">
    <text evidence="4">Belongs to the cytochrome P450 family.</text>
</comment>
<dbReference type="GO" id="GO:0004497">
    <property type="term" value="F:monooxygenase activity"/>
    <property type="evidence" value="ECO:0007669"/>
    <property type="project" value="UniProtKB-KW"/>
</dbReference>
<comment type="pathway">
    <text evidence="3">Secondary metabolite biosynthesis; terpenoid biosynthesis.</text>
</comment>
<dbReference type="GO" id="GO:0005506">
    <property type="term" value="F:iron ion binding"/>
    <property type="evidence" value="ECO:0007669"/>
    <property type="project" value="InterPro"/>
</dbReference>
<dbReference type="InterPro" id="IPR036396">
    <property type="entry name" value="Cyt_P450_sf"/>
</dbReference>
<dbReference type="Proteomes" id="UP001218218">
    <property type="component" value="Unassembled WGS sequence"/>
</dbReference>
<proteinExistence type="inferred from homology"/>
<evidence type="ECO:0000256" key="9">
    <source>
        <dbReference type="ARBA" id="ARBA00023002"/>
    </source>
</evidence>
<feature type="binding site" description="axial binding residue" evidence="13">
    <location>
        <position position="474"/>
    </location>
    <ligand>
        <name>heme</name>
        <dbReference type="ChEBI" id="CHEBI:30413"/>
    </ligand>
    <ligandPart>
        <name>Fe</name>
        <dbReference type="ChEBI" id="CHEBI:18248"/>
    </ligandPart>
</feature>
<dbReference type="GO" id="GO:0020037">
    <property type="term" value="F:heme binding"/>
    <property type="evidence" value="ECO:0007669"/>
    <property type="project" value="InterPro"/>
</dbReference>
<protein>
    <submittedName>
        <fullName evidence="15">Cytochrome P450</fullName>
    </submittedName>
</protein>
<evidence type="ECO:0000256" key="6">
    <source>
        <dbReference type="ARBA" id="ARBA00022692"/>
    </source>
</evidence>
<dbReference type="InterPro" id="IPR002403">
    <property type="entry name" value="Cyt_P450_E_grp-IV"/>
</dbReference>
<evidence type="ECO:0000256" key="3">
    <source>
        <dbReference type="ARBA" id="ARBA00004721"/>
    </source>
</evidence>
<dbReference type="InterPro" id="IPR001128">
    <property type="entry name" value="Cyt_P450"/>
</dbReference>
<evidence type="ECO:0000256" key="11">
    <source>
        <dbReference type="ARBA" id="ARBA00023033"/>
    </source>
</evidence>
<accession>A0AAD7EYT1</accession>
<evidence type="ECO:0000256" key="1">
    <source>
        <dbReference type="ARBA" id="ARBA00001971"/>
    </source>
</evidence>
<dbReference type="EMBL" id="JARIHO010000009">
    <property type="protein sequence ID" value="KAJ7355277.1"/>
    <property type="molecule type" value="Genomic_DNA"/>
</dbReference>
<keyword evidence="16" id="KW-1185">Reference proteome</keyword>
<dbReference type="AlphaFoldDB" id="A0AAD7EYT1"/>
<dbReference type="Gene3D" id="1.10.630.10">
    <property type="entry name" value="Cytochrome P450"/>
    <property type="match status" value="1"/>
</dbReference>
<feature type="transmembrane region" description="Helical" evidence="14">
    <location>
        <begin position="15"/>
        <end position="34"/>
    </location>
</feature>
<reference evidence="15" key="1">
    <citation type="submission" date="2023-03" db="EMBL/GenBank/DDBJ databases">
        <title>Massive genome expansion in bonnet fungi (Mycena s.s.) driven by repeated elements and novel gene families across ecological guilds.</title>
        <authorList>
            <consortium name="Lawrence Berkeley National Laboratory"/>
            <person name="Harder C.B."/>
            <person name="Miyauchi S."/>
            <person name="Viragh M."/>
            <person name="Kuo A."/>
            <person name="Thoen E."/>
            <person name="Andreopoulos B."/>
            <person name="Lu D."/>
            <person name="Skrede I."/>
            <person name="Drula E."/>
            <person name="Henrissat B."/>
            <person name="Morin E."/>
            <person name="Kohler A."/>
            <person name="Barry K."/>
            <person name="LaButti K."/>
            <person name="Morin E."/>
            <person name="Salamov A."/>
            <person name="Lipzen A."/>
            <person name="Mereny Z."/>
            <person name="Hegedus B."/>
            <person name="Baldrian P."/>
            <person name="Stursova M."/>
            <person name="Weitz H."/>
            <person name="Taylor A."/>
            <person name="Grigoriev I.V."/>
            <person name="Nagy L.G."/>
            <person name="Martin F."/>
            <person name="Kauserud H."/>
        </authorList>
    </citation>
    <scope>NUCLEOTIDE SEQUENCE</scope>
    <source>
        <strain evidence="15">CBHHK002</strain>
    </source>
</reference>
<keyword evidence="6 14" id="KW-0812">Transmembrane</keyword>
<evidence type="ECO:0000313" key="16">
    <source>
        <dbReference type="Proteomes" id="UP001218218"/>
    </source>
</evidence>
<keyword evidence="12 14" id="KW-0472">Membrane</keyword>
<name>A0AAD7EYT1_9AGAR</name>
<evidence type="ECO:0000256" key="4">
    <source>
        <dbReference type="ARBA" id="ARBA00010617"/>
    </source>
</evidence>
<dbReference type="PRINTS" id="PR00465">
    <property type="entry name" value="EP450IV"/>
</dbReference>
<dbReference type="GO" id="GO:0016020">
    <property type="term" value="C:membrane"/>
    <property type="evidence" value="ECO:0007669"/>
    <property type="project" value="UniProtKB-SubCell"/>
</dbReference>
<evidence type="ECO:0000256" key="7">
    <source>
        <dbReference type="ARBA" id="ARBA00022723"/>
    </source>
</evidence>
<keyword evidence="10 13" id="KW-0408">Iron</keyword>
<dbReference type="PANTHER" id="PTHR24305:SF166">
    <property type="entry name" value="CYTOCHROME P450 12A4, MITOCHONDRIAL-RELATED"/>
    <property type="match status" value="1"/>
</dbReference>
<keyword evidence="7 13" id="KW-0479">Metal-binding</keyword>
<evidence type="ECO:0000256" key="8">
    <source>
        <dbReference type="ARBA" id="ARBA00022989"/>
    </source>
</evidence>